<protein>
    <submittedName>
        <fullName evidence="1">Predicted enzyme related to lactoylglutathione lyase</fullName>
    </submittedName>
</protein>
<evidence type="ECO:0000313" key="2">
    <source>
        <dbReference type="Proteomes" id="UP000254573"/>
    </source>
</evidence>
<dbReference type="OrthoDB" id="9792323at2"/>
<sequence>MSHHGTDRQIDNIEFSVSDIARSKAFYGSVFGWTFTDYGPTYTEFSDGRLTGGFTTGGTIRPGGPLVILYADDLAQTQCRVEAAGAAVCVPAFDFPGGRRFHFTDPDGYELAVWSAAK</sequence>
<dbReference type="PANTHER" id="PTHR33993:SF1">
    <property type="entry name" value="GLYOXALASE FAMILY PROTEIN"/>
    <property type="match status" value="1"/>
</dbReference>
<dbReference type="RefSeq" id="WP_025249411.1">
    <property type="nucleotide sequence ID" value="NZ_CP007506.3"/>
</dbReference>
<dbReference type="AlphaFoldDB" id="A0A378YYJ3"/>
<organism evidence="1 2">
    <name type="scientific">Pandoraea pnomenusa</name>
    <dbReference type="NCBI Taxonomy" id="93220"/>
    <lineage>
        <taxon>Bacteria</taxon>
        <taxon>Pseudomonadati</taxon>
        <taxon>Pseudomonadota</taxon>
        <taxon>Betaproteobacteria</taxon>
        <taxon>Burkholderiales</taxon>
        <taxon>Burkholderiaceae</taxon>
        <taxon>Pandoraea</taxon>
    </lineage>
</organism>
<keyword evidence="1" id="KW-0456">Lyase</keyword>
<proteinExistence type="predicted"/>
<dbReference type="EMBL" id="UGSG01000001">
    <property type="protein sequence ID" value="SUA81580.1"/>
    <property type="molecule type" value="Genomic_DNA"/>
</dbReference>
<dbReference type="SUPFAM" id="SSF54593">
    <property type="entry name" value="Glyoxalase/Bleomycin resistance protein/Dihydroxybiphenyl dioxygenase"/>
    <property type="match status" value="1"/>
</dbReference>
<evidence type="ECO:0000313" key="1">
    <source>
        <dbReference type="EMBL" id="SUA81580.1"/>
    </source>
</evidence>
<accession>A0A378YYJ3</accession>
<dbReference type="PROSITE" id="PS51819">
    <property type="entry name" value="VOC"/>
    <property type="match status" value="1"/>
</dbReference>
<dbReference type="InterPro" id="IPR037523">
    <property type="entry name" value="VOC_core"/>
</dbReference>
<dbReference type="STRING" id="93220.A6P55_19040"/>
<dbReference type="InterPro" id="IPR004360">
    <property type="entry name" value="Glyas_Fos-R_dOase_dom"/>
</dbReference>
<dbReference type="Gene3D" id="3.10.180.10">
    <property type="entry name" value="2,3-Dihydroxybiphenyl 1,2-Dioxygenase, domain 1"/>
    <property type="match status" value="1"/>
</dbReference>
<dbReference type="KEGG" id="ppnm:LV28_22550"/>
<dbReference type="KEGG" id="ppno:DA70_08030"/>
<name>A0A378YYJ3_9BURK</name>
<dbReference type="PANTHER" id="PTHR33993">
    <property type="entry name" value="GLYOXALASE-RELATED"/>
    <property type="match status" value="1"/>
</dbReference>
<reference evidence="1 2" key="1">
    <citation type="submission" date="2018-06" db="EMBL/GenBank/DDBJ databases">
        <authorList>
            <consortium name="Pathogen Informatics"/>
            <person name="Doyle S."/>
        </authorList>
    </citation>
    <scope>NUCLEOTIDE SEQUENCE [LARGE SCALE GENOMIC DNA]</scope>
    <source>
        <strain evidence="1 2">NCTC13160</strain>
    </source>
</reference>
<dbReference type="CDD" id="cd07247">
    <property type="entry name" value="SgaA_N_like"/>
    <property type="match status" value="1"/>
</dbReference>
<dbReference type="InterPro" id="IPR052164">
    <property type="entry name" value="Anthracycline_SecMetBiosynth"/>
</dbReference>
<dbReference type="Proteomes" id="UP000254573">
    <property type="component" value="Unassembled WGS sequence"/>
</dbReference>
<dbReference type="InterPro" id="IPR029068">
    <property type="entry name" value="Glyas_Bleomycin-R_OHBP_Dase"/>
</dbReference>
<dbReference type="GO" id="GO:0016829">
    <property type="term" value="F:lyase activity"/>
    <property type="evidence" value="ECO:0007669"/>
    <property type="project" value="UniProtKB-KW"/>
</dbReference>
<gene>
    <name evidence="1" type="ORF">NCTC13160_04445</name>
</gene>
<dbReference type="Pfam" id="PF00903">
    <property type="entry name" value="Glyoxalase"/>
    <property type="match status" value="1"/>
</dbReference>